<proteinExistence type="predicted"/>
<evidence type="ECO:0000313" key="6">
    <source>
        <dbReference type="EMBL" id="MFB9754613.1"/>
    </source>
</evidence>
<keyword evidence="2" id="KW-0862">Zinc</keyword>
<dbReference type="Pfam" id="PF08455">
    <property type="entry name" value="SNF2_assoc"/>
    <property type="match status" value="1"/>
</dbReference>
<dbReference type="PROSITE" id="PS50966">
    <property type="entry name" value="ZF_SWIM"/>
    <property type="match status" value="1"/>
</dbReference>
<dbReference type="PANTHER" id="PTHR10799">
    <property type="entry name" value="SNF2/RAD54 HELICASE FAMILY"/>
    <property type="match status" value="1"/>
</dbReference>
<dbReference type="Gene3D" id="3.40.50.300">
    <property type="entry name" value="P-loop containing nucleotide triphosphate hydrolases"/>
    <property type="match status" value="1"/>
</dbReference>
<dbReference type="InterPro" id="IPR014001">
    <property type="entry name" value="Helicase_ATP-bd"/>
</dbReference>
<keyword evidence="1" id="KW-0378">Hydrolase</keyword>
<dbReference type="CDD" id="cd18793">
    <property type="entry name" value="SF2_C_SNF"/>
    <property type="match status" value="1"/>
</dbReference>
<evidence type="ECO:0000256" key="2">
    <source>
        <dbReference type="PROSITE-ProRule" id="PRU00325"/>
    </source>
</evidence>
<dbReference type="InterPro" id="IPR027417">
    <property type="entry name" value="P-loop_NTPase"/>
</dbReference>
<dbReference type="InterPro" id="IPR001650">
    <property type="entry name" value="Helicase_C-like"/>
</dbReference>
<dbReference type="SMART" id="SM00487">
    <property type="entry name" value="DEXDc"/>
    <property type="match status" value="1"/>
</dbReference>
<dbReference type="RefSeq" id="WP_344909247.1">
    <property type="nucleotide sequence ID" value="NZ_BAAAYO010000008.1"/>
</dbReference>
<accession>A0ABV5W2R7</accession>
<dbReference type="PROSITE" id="PS51192">
    <property type="entry name" value="HELICASE_ATP_BIND_1"/>
    <property type="match status" value="1"/>
</dbReference>
<dbReference type="InterPro" id="IPR049730">
    <property type="entry name" value="SNF2/RAD54-like_C"/>
</dbReference>
<feature type="domain" description="Helicase ATP-binding" evidence="4">
    <location>
        <begin position="664"/>
        <end position="826"/>
    </location>
</feature>
<reference evidence="6 7" key="1">
    <citation type="submission" date="2024-09" db="EMBL/GenBank/DDBJ databases">
        <authorList>
            <person name="Sun Q."/>
            <person name="Mori K."/>
        </authorList>
    </citation>
    <scope>NUCLEOTIDE SEQUENCE [LARGE SCALE GENOMIC DNA]</scope>
    <source>
        <strain evidence="6 7">JCM 12520</strain>
    </source>
</reference>
<protein>
    <submittedName>
        <fullName evidence="6">SNF2 helicase associated domain-containing protein</fullName>
    </submittedName>
</protein>
<dbReference type="Gene3D" id="3.40.50.10810">
    <property type="entry name" value="Tandem AAA-ATPase domain"/>
    <property type="match status" value="1"/>
</dbReference>
<feature type="domain" description="SWIM-type" evidence="3">
    <location>
        <begin position="53"/>
        <end position="92"/>
    </location>
</feature>
<keyword evidence="7" id="KW-1185">Reference proteome</keyword>
<evidence type="ECO:0000313" key="7">
    <source>
        <dbReference type="Proteomes" id="UP001589619"/>
    </source>
</evidence>
<sequence>MSFSLTPRVIKLLCGPLSYEKGETLYRDGCVSFHTFDTDANAFEAFVEGSRPFQIGIDIDGYGDVAARCTCPAPRPDGRYCGHIAAVLLNLHHIRQDGRSPDRSVASLLHKPHEAGHARDFMPAPTGTDGISAEEMQLTTGLLGLFSSRPNTAGVASPRFDSRTPLDMELTCSPVAYSFRSRMFGISIKIGPGRLYIVQKIRDFLEAAERSEPFAFSRHFTYDPKRHRFHREHGAIMQELIRISRNERMVHEASKAPVAPRHAGGERTLLVPPASWDSLLPLLEVAPSVQLQSGADRFDRLRVIEEPLPLRFFFDRADSGEFLMKVDGLDPIVTMEDYGLVLHDGKLLPLAPEAGRRLATLQRMMEPLLLQQVRIPAGQMEAFLDRTSAGLMKLGRVELAEAVANRMVKAPLKARLYLDRVKDRLLAGLEFRYGEKVINPLETKSAHPAGERILVRDHEGERRILELMELAGFATTESGYFLDDEEAEYEFLYRIMPELEKLLHVYATSAVKVRLFAGPVAPVLNIRADERTEWLEVGFDLAGIPEADIRHLLKTVEEKRSYYRLPNGALLPLESAEFQEIVRALNELGIRQEELKNGRMRLPVARGLLLSDSSAGDSRAVKLSKPLRVFLDDMRHPDSRDFPVPDMLQPVLRDYQKYGYQWMKTLAHYRFGGILADDMGLGKTVQSIAYLASILPELRERSERALIVAPASLVYNWRNELAKFAPHIRAVIADGDRRDRASALRGSDADVIITSYPLLRQDISLYAGQTFHTLLLDEAQAFKNAVTQTAQAVKAVRAPYRFALTGTPIENSMEELWSIFEAVFPGLLPDRKTFNELSREDVARLIRPFVLRRLKSDVLKELPDKIESLQACELLPDQKKLYAAYLAKLRHETLKHLDEDGFGKSRIRILAGLTRLRQICCHPALFVEGYEGRSAKFELLLEMVDECRRAGRRTLVFSQFTGMLDLIGRELGQRDVPYFYLDGQTPGEERVELSRRFNEGERDLFLVSLKAGGTGLNLTGADTVILYDLWWNPAVEQQAADRAHRIGQTSVVQVIRLVAQGTVEDKMVELQQRKRGMIDDVLGPNGEALSSLTEQDIRELLSIG</sequence>
<dbReference type="Pfam" id="PF00176">
    <property type="entry name" value="SNF2-rel_dom"/>
    <property type="match status" value="1"/>
</dbReference>
<dbReference type="SMART" id="SM00490">
    <property type="entry name" value="HELICc"/>
    <property type="match status" value="1"/>
</dbReference>
<keyword evidence="2" id="KW-0863">Zinc-finger</keyword>
<dbReference type="InterPro" id="IPR000330">
    <property type="entry name" value="SNF2_N"/>
</dbReference>
<comment type="caution">
    <text evidence="6">The sequence shown here is derived from an EMBL/GenBank/DDBJ whole genome shotgun (WGS) entry which is preliminary data.</text>
</comment>
<evidence type="ECO:0000259" key="5">
    <source>
        <dbReference type="PROSITE" id="PS51194"/>
    </source>
</evidence>
<keyword evidence="2" id="KW-0479">Metal-binding</keyword>
<dbReference type="CDD" id="cd18012">
    <property type="entry name" value="DEXQc_arch_SWI2_SNF2"/>
    <property type="match status" value="1"/>
</dbReference>
<organism evidence="6 7">
    <name type="scientific">Paenibacillus hodogayensis</name>
    <dbReference type="NCBI Taxonomy" id="279208"/>
    <lineage>
        <taxon>Bacteria</taxon>
        <taxon>Bacillati</taxon>
        <taxon>Bacillota</taxon>
        <taxon>Bacilli</taxon>
        <taxon>Bacillales</taxon>
        <taxon>Paenibacillaceae</taxon>
        <taxon>Paenibacillus</taxon>
    </lineage>
</organism>
<dbReference type="PROSITE" id="PS51194">
    <property type="entry name" value="HELICASE_CTER"/>
    <property type="match status" value="1"/>
</dbReference>
<dbReference type="InterPro" id="IPR038718">
    <property type="entry name" value="SNF2-like_sf"/>
</dbReference>
<evidence type="ECO:0000259" key="4">
    <source>
        <dbReference type="PROSITE" id="PS51192"/>
    </source>
</evidence>
<dbReference type="InterPro" id="IPR013663">
    <property type="entry name" value="Helicase_SWF/SNF/SWI_bac"/>
</dbReference>
<feature type="domain" description="Helicase C-terminal" evidence="5">
    <location>
        <begin position="939"/>
        <end position="1098"/>
    </location>
</feature>
<dbReference type="InterPro" id="IPR007527">
    <property type="entry name" value="Znf_SWIM"/>
</dbReference>
<dbReference type="SUPFAM" id="SSF52540">
    <property type="entry name" value="P-loop containing nucleoside triphosphate hydrolases"/>
    <property type="match status" value="2"/>
</dbReference>
<dbReference type="Proteomes" id="UP001589619">
    <property type="component" value="Unassembled WGS sequence"/>
</dbReference>
<dbReference type="EMBL" id="JBHMAG010000016">
    <property type="protein sequence ID" value="MFB9754613.1"/>
    <property type="molecule type" value="Genomic_DNA"/>
</dbReference>
<name>A0ABV5W2R7_9BACL</name>
<gene>
    <name evidence="6" type="ORF">ACFFNY_23845</name>
</gene>
<evidence type="ECO:0000259" key="3">
    <source>
        <dbReference type="PROSITE" id="PS50966"/>
    </source>
</evidence>
<evidence type="ECO:0000256" key="1">
    <source>
        <dbReference type="ARBA" id="ARBA00022801"/>
    </source>
</evidence>
<dbReference type="Pfam" id="PF00271">
    <property type="entry name" value="Helicase_C"/>
    <property type="match status" value="1"/>
</dbReference>